<sequence length="311" mass="33202">MTQDVDRAKGCLVGLAIGDAIGTTLEFRPRGSFSPLQDMHGGGHFCLPKGHWTDDTSMALCLGESLLACDGFDAADQMRRYCDWLDNGYQSSLGVCFDVGMTVQSALRRFQKSGNPYSGARSRWSSGNGSIMRLAPVVIAYQADLRACRHYAALSSRTTHASPLCLDACGLFGELLWRLLQGQDKAQALQACQLPTEPELATLQGGSFIDKSYAALKGSGFVVESLEAALWCFWHTDSFAECVLAAANLGDDADTTAAVAGQLAGAHYGHGAIRDEWCQALHRHHDIAALAAALHGLAPQDVGARLADLPA</sequence>
<gene>
    <name evidence="1" type="ORF">GCM10023095_14820</name>
</gene>
<dbReference type="PANTHER" id="PTHR16222">
    <property type="entry name" value="ADP-RIBOSYLGLYCOHYDROLASE"/>
    <property type="match status" value="1"/>
</dbReference>
<accession>A0ABP8Q533</accession>
<evidence type="ECO:0000313" key="2">
    <source>
        <dbReference type="Proteomes" id="UP001501321"/>
    </source>
</evidence>
<comment type="caution">
    <text evidence="1">The sequence shown here is derived from an EMBL/GenBank/DDBJ whole genome shotgun (WGS) entry which is preliminary data.</text>
</comment>
<keyword evidence="2" id="KW-1185">Reference proteome</keyword>
<dbReference type="SUPFAM" id="SSF101478">
    <property type="entry name" value="ADP-ribosylglycohydrolase"/>
    <property type="match status" value="1"/>
</dbReference>
<dbReference type="Gene3D" id="1.10.4080.10">
    <property type="entry name" value="ADP-ribosylation/Crystallin J1"/>
    <property type="match status" value="1"/>
</dbReference>
<dbReference type="RefSeq" id="WP_345011588.1">
    <property type="nucleotide sequence ID" value="NZ_BAABFC010000010.1"/>
</dbReference>
<dbReference type="InterPro" id="IPR036705">
    <property type="entry name" value="Ribosyl_crysJ1_sf"/>
</dbReference>
<organism evidence="1 2">
    <name type="scientific">Pseudaeromonas paramecii</name>
    <dbReference type="NCBI Taxonomy" id="2138166"/>
    <lineage>
        <taxon>Bacteria</taxon>
        <taxon>Pseudomonadati</taxon>
        <taxon>Pseudomonadota</taxon>
        <taxon>Gammaproteobacteria</taxon>
        <taxon>Aeromonadales</taxon>
        <taxon>Aeromonadaceae</taxon>
        <taxon>Pseudaeromonas</taxon>
    </lineage>
</organism>
<protein>
    <submittedName>
        <fullName evidence="1">ADP-ribosylglycohydrolase family protein</fullName>
    </submittedName>
</protein>
<dbReference type="PANTHER" id="PTHR16222:SF12">
    <property type="entry name" value="ADP-RIBOSYLGLYCOHYDROLASE-RELATED"/>
    <property type="match status" value="1"/>
</dbReference>
<dbReference type="InterPro" id="IPR050792">
    <property type="entry name" value="ADP-ribosylglycohydrolase"/>
</dbReference>
<dbReference type="InterPro" id="IPR005502">
    <property type="entry name" value="Ribosyl_crysJ1"/>
</dbReference>
<name>A0ABP8Q533_9GAMM</name>
<dbReference type="EMBL" id="BAABFC010000010">
    <property type="protein sequence ID" value="GAA4497766.1"/>
    <property type="molecule type" value="Genomic_DNA"/>
</dbReference>
<dbReference type="Pfam" id="PF03747">
    <property type="entry name" value="ADP_ribosyl_GH"/>
    <property type="match status" value="1"/>
</dbReference>
<reference evidence="2" key="1">
    <citation type="journal article" date="2019" name="Int. J. Syst. Evol. Microbiol.">
        <title>The Global Catalogue of Microorganisms (GCM) 10K type strain sequencing project: providing services to taxonomists for standard genome sequencing and annotation.</title>
        <authorList>
            <consortium name="The Broad Institute Genomics Platform"/>
            <consortium name="The Broad Institute Genome Sequencing Center for Infectious Disease"/>
            <person name="Wu L."/>
            <person name="Ma J."/>
        </authorList>
    </citation>
    <scope>NUCLEOTIDE SEQUENCE [LARGE SCALE GENOMIC DNA]</scope>
    <source>
        <strain evidence="2">JCM 32226</strain>
    </source>
</reference>
<dbReference type="Proteomes" id="UP001501321">
    <property type="component" value="Unassembled WGS sequence"/>
</dbReference>
<evidence type="ECO:0000313" key="1">
    <source>
        <dbReference type="EMBL" id="GAA4497766.1"/>
    </source>
</evidence>
<proteinExistence type="predicted"/>